<organism evidence="3 4">
    <name type="scientific">Algoriella xinjiangensis</name>
    <dbReference type="NCBI Taxonomy" id="684065"/>
    <lineage>
        <taxon>Bacteria</taxon>
        <taxon>Pseudomonadati</taxon>
        <taxon>Bacteroidota</taxon>
        <taxon>Flavobacteriia</taxon>
        <taxon>Flavobacteriales</taxon>
        <taxon>Weeksellaceae</taxon>
        <taxon>Algoriella</taxon>
    </lineage>
</organism>
<dbReference type="RefSeq" id="WP_092908775.1">
    <property type="nucleotide sequence ID" value="NZ_FOUZ01000011.1"/>
</dbReference>
<dbReference type="Proteomes" id="UP000199149">
    <property type="component" value="Unassembled WGS sequence"/>
</dbReference>
<protein>
    <submittedName>
        <fullName evidence="3">Cysteine desulfuration protein SufE</fullName>
    </submittedName>
</protein>
<dbReference type="PANTHER" id="PTHR43597:SF5">
    <property type="entry name" value="SUFE-LIKE PROTEIN 2, CHLOROPLASTIC"/>
    <property type="match status" value="1"/>
</dbReference>
<dbReference type="Gene3D" id="3.90.1010.10">
    <property type="match status" value="1"/>
</dbReference>
<proteinExistence type="inferred from homology"/>
<dbReference type="InterPro" id="IPR003808">
    <property type="entry name" value="Fe-S_metab-assoc_dom"/>
</dbReference>
<dbReference type="OrthoDB" id="9799320at2"/>
<feature type="domain" description="Fe-S metabolism associated" evidence="2">
    <location>
        <begin position="11"/>
        <end position="129"/>
    </location>
</feature>
<dbReference type="SUPFAM" id="SSF82649">
    <property type="entry name" value="SufE/NifU"/>
    <property type="match status" value="1"/>
</dbReference>
<gene>
    <name evidence="3" type="ORF">SAMN05421738_11151</name>
</gene>
<evidence type="ECO:0000313" key="4">
    <source>
        <dbReference type="Proteomes" id="UP000199149"/>
    </source>
</evidence>
<accession>A0A1I4YHP4</accession>
<dbReference type="STRING" id="684065.SAMN05421738_11151"/>
<dbReference type="EMBL" id="FOUZ01000011">
    <property type="protein sequence ID" value="SFN37333.1"/>
    <property type="molecule type" value="Genomic_DNA"/>
</dbReference>
<evidence type="ECO:0000256" key="1">
    <source>
        <dbReference type="ARBA" id="ARBA00010282"/>
    </source>
</evidence>
<keyword evidence="4" id="KW-1185">Reference proteome</keyword>
<name>A0A1I4YHP4_9FLAO</name>
<sequence length="142" mass="16258">MTIKEIQNEIVDEFSFFDDWEQRYEYLIELGKSLEALPEEEKTDDKIIKGCQSSVWLDAELNDGVIEFKADSNAILPKGIAALLIRMYNHQTPKDILESDTNFINEIGLAEFLSPTRANGLLAMVKQFKFYAIAFQSKQNNS</sequence>
<evidence type="ECO:0000259" key="2">
    <source>
        <dbReference type="Pfam" id="PF02657"/>
    </source>
</evidence>
<evidence type="ECO:0000313" key="3">
    <source>
        <dbReference type="EMBL" id="SFN37333.1"/>
    </source>
</evidence>
<comment type="similarity">
    <text evidence="1">Belongs to the SufE family.</text>
</comment>
<dbReference type="Pfam" id="PF02657">
    <property type="entry name" value="SufE"/>
    <property type="match status" value="1"/>
</dbReference>
<dbReference type="AlphaFoldDB" id="A0A1I4YHP4"/>
<reference evidence="4" key="1">
    <citation type="submission" date="2016-10" db="EMBL/GenBank/DDBJ databases">
        <authorList>
            <person name="Varghese N."/>
            <person name="Submissions S."/>
        </authorList>
    </citation>
    <scope>NUCLEOTIDE SEQUENCE [LARGE SCALE GENOMIC DNA]</scope>
    <source>
        <strain evidence="4">XJ109</strain>
    </source>
</reference>
<dbReference type="PANTHER" id="PTHR43597">
    <property type="entry name" value="SULFUR ACCEPTOR PROTEIN CSDE"/>
    <property type="match status" value="1"/>
</dbReference>